<feature type="compositionally biased region" description="Low complexity" evidence="1">
    <location>
        <begin position="546"/>
        <end position="567"/>
    </location>
</feature>
<organism evidence="2 3">
    <name type="scientific">Parascedosporium putredinis</name>
    <dbReference type="NCBI Taxonomy" id="1442378"/>
    <lineage>
        <taxon>Eukaryota</taxon>
        <taxon>Fungi</taxon>
        <taxon>Dikarya</taxon>
        <taxon>Ascomycota</taxon>
        <taxon>Pezizomycotina</taxon>
        <taxon>Sordariomycetes</taxon>
        <taxon>Hypocreomycetidae</taxon>
        <taxon>Microascales</taxon>
        <taxon>Microascaceae</taxon>
        <taxon>Parascedosporium</taxon>
    </lineage>
</organism>
<protein>
    <submittedName>
        <fullName evidence="2">Uncharacterized protein</fullName>
    </submittedName>
</protein>
<feature type="compositionally biased region" description="Low complexity" evidence="1">
    <location>
        <begin position="165"/>
        <end position="180"/>
    </location>
</feature>
<dbReference type="EMBL" id="CALLCH030000009">
    <property type="protein sequence ID" value="CAI4213935.1"/>
    <property type="molecule type" value="Genomic_DNA"/>
</dbReference>
<feature type="compositionally biased region" description="Low complexity" evidence="1">
    <location>
        <begin position="407"/>
        <end position="425"/>
    </location>
</feature>
<accession>A0A9P1H217</accession>
<dbReference type="AlphaFoldDB" id="A0A9P1H217"/>
<gene>
    <name evidence="2" type="ORF">PPNO1_LOCUS3679</name>
</gene>
<reference evidence="2" key="1">
    <citation type="submission" date="2022-11" db="EMBL/GenBank/DDBJ databases">
        <authorList>
            <person name="Scott C."/>
            <person name="Bruce N."/>
        </authorList>
    </citation>
    <scope>NUCLEOTIDE SEQUENCE</scope>
</reference>
<feature type="region of interest" description="Disordered" evidence="1">
    <location>
        <begin position="361"/>
        <end position="611"/>
    </location>
</feature>
<dbReference type="Proteomes" id="UP000838763">
    <property type="component" value="Unassembled WGS sequence"/>
</dbReference>
<evidence type="ECO:0000313" key="2">
    <source>
        <dbReference type="EMBL" id="CAI4213935.1"/>
    </source>
</evidence>
<comment type="caution">
    <text evidence="2">The sequence shown here is derived from an EMBL/GenBank/DDBJ whole genome shotgun (WGS) entry which is preliminary data.</text>
</comment>
<feature type="compositionally biased region" description="Polar residues" evidence="1">
    <location>
        <begin position="242"/>
        <end position="257"/>
    </location>
</feature>
<evidence type="ECO:0000313" key="3">
    <source>
        <dbReference type="Proteomes" id="UP000838763"/>
    </source>
</evidence>
<sequence length="611" mass="64607">MLDSRDLPYELPETTSFNPVGVIAEMPTETTAMAHIELHPDPVEMGDNTVLAPIETFMMEAGLAELPTHRSPTDNKAMEVEEPPRPRRVDTGPRVYPFQPKDDEDPNQPPTPLGPPATSQATMAGGPPSATQEGNGPAGFTAFHPSANAAQQQAPAPLGPGPAGGAPVATAGPPAAVPPQNFKITRKPTNAGTKPPGFRPWTPGTTPDAAPPGPVSRTATWSGSETRGDRIGSVPQDDAVSIMSTSQPSQAPLSNPQAAPPAILTPPSGPVQQVSLGPREGQLPYHQQPEHAHLQHPLQQPGPAARVASSSPPEGQVPRPSRPRTPWFLCRACPWLYSRERPNPCPSGPAGLLRKMHHAQLGRGQPLPPHALQPGGAMQQPPHGFGRGILPPGADPRPGIHRAETMPAQVQQPGPPGQFQAFTPPKNTPTSEMPPALGTAHNQRPPIAGGAAPVLQQQQQQQQQPAAPITHAQRLQPRPHANSLPSSHPLPFRAMCRPRRSDKLVPAAVRRGHPAQAMVPRPLAPKGRGLPPHMAPKPPIQPVQTPVSQASSGSSAQPGVGQPQQQSFDPSQTPVRAPSFPDGRGHVSPRPVEYLQARKLNTRGNTSHRLS</sequence>
<feature type="compositionally biased region" description="Polar residues" evidence="1">
    <location>
        <begin position="602"/>
        <end position="611"/>
    </location>
</feature>
<dbReference type="OrthoDB" id="3439539at2759"/>
<keyword evidence="3" id="KW-1185">Reference proteome</keyword>
<name>A0A9P1H217_9PEZI</name>
<proteinExistence type="predicted"/>
<evidence type="ECO:0000256" key="1">
    <source>
        <dbReference type="SAM" id="MobiDB-lite"/>
    </source>
</evidence>
<feature type="compositionally biased region" description="Basic and acidic residues" evidence="1">
    <location>
        <begin position="67"/>
        <end position="91"/>
    </location>
</feature>
<feature type="region of interest" description="Disordered" evidence="1">
    <location>
        <begin position="65"/>
        <end position="324"/>
    </location>
</feature>